<dbReference type="EMBL" id="CP003495">
    <property type="protein sequence ID" value="AFY30023.1"/>
    <property type="molecule type" value="Genomic_DNA"/>
</dbReference>
<evidence type="ECO:0000256" key="1">
    <source>
        <dbReference type="RuleBase" id="RU363072"/>
    </source>
</evidence>
<dbReference type="InterPro" id="IPR047684">
    <property type="entry name" value="Por_som-like"/>
</dbReference>
<dbReference type="Proteomes" id="UP000010388">
    <property type="component" value="Chromosome"/>
</dbReference>
<dbReference type="KEGG" id="cgc:Cyagr_2932"/>
<dbReference type="PANTHER" id="PTHR43308">
    <property type="entry name" value="OUTER MEMBRANE PROTEIN ALPHA-RELATED"/>
    <property type="match status" value="1"/>
</dbReference>
<evidence type="ECO:0000259" key="3">
    <source>
        <dbReference type="PROSITE" id="PS51272"/>
    </source>
</evidence>
<keyword evidence="1" id="KW-0732">Signal</keyword>
<feature type="chain" id="PRO_5003934584" evidence="1">
    <location>
        <begin position="25"/>
        <end position="606"/>
    </location>
</feature>
<accession>K9PAQ2</accession>
<dbReference type="InterPro" id="IPR001119">
    <property type="entry name" value="SLH_dom"/>
</dbReference>
<evidence type="ECO:0000313" key="4">
    <source>
        <dbReference type="EMBL" id="AFY30023.1"/>
    </source>
</evidence>
<dbReference type="AlphaFoldDB" id="K9PAQ2"/>
<comment type="similarity">
    <text evidence="1">Belongs to the OprB family.</text>
</comment>
<feature type="coiled-coil region" evidence="2">
    <location>
        <begin position="93"/>
        <end position="138"/>
    </location>
</feature>
<evidence type="ECO:0000256" key="2">
    <source>
        <dbReference type="SAM" id="Coils"/>
    </source>
</evidence>
<evidence type="ECO:0000313" key="5">
    <source>
        <dbReference type="Proteomes" id="UP000010388"/>
    </source>
</evidence>
<dbReference type="PANTHER" id="PTHR43308:SF1">
    <property type="entry name" value="OUTER MEMBRANE PROTEIN ALPHA"/>
    <property type="match status" value="1"/>
</dbReference>
<dbReference type="Pfam" id="PF04966">
    <property type="entry name" value="OprB"/>
    <property type="match status" value="1"/>
</dbReference>
<name>K9PAQ2_CYAGP</name>
<dbReference type="PROSITE" id="PS51272">
    <property type="entry name" value="SLH"/>
    <property type="match status" value="1"/>
</dbReference>
<dbReference type="RefSeq" id="WP_015110457.1">
    <property type="nucleotide sequence ID" value="NC_019675.1"/>
</dbReference>
<feature type="domain" description="SLH" evidence="3">
    <location>
        <begin position="43"/>
        <end position="107"/>
    </location>
</feature>
<dbReference type="OrthoDB" id="468251at2"/>
<dbReference type="GO" id="GO:0008643">
    <property type="term" value="P:carbohydrate transport"/>
    <property type="evidence" value="ECO:0007669"/>
    <property type="project" value="InterPro"/>
</dbReference>
<gene>
    <name evidence="4" type="ordered locus">Cyagr_2932</name>
</gene>
<dbReference type="InterPro" id="IPR051465">
    <property type="entry name" value="Cell_Envelope_Struct_Comp"/>
</dbReference>
<feature type="signal peptide" evidence="1">
    <location>
        <begin position="1"/>
        <end position="24"/>
    </location>
</feature>
<keyword evidence="2" id="KW-0175">Coiled coil</keyword>
<reference evidence="5" key="1">
    <citation type="journal article" date="2013" name="Proc. Natl. Acad. Sci. U.S.A.">
        <title>Improving the coverage of the cyanobacterial phylum using diversity-driven genome sequencing.</title>
        <authorList>
            <person name="Shih P.M."/>
            <person name="Wu D."/>
            <person name="Latifi A."/>
            <person name="Axen S.D."/>
            <person name="Fewer D.P."/>
            <person name="Talla E."/>
            <person name="Calteau A."/>
            <person name="Cai F."/>
            <person name="Tandeau de Marsac N."/>
            <person name="Rippka R."/>
            <person name="Herdman M."/>
            <person name="Sivonen K."/>
            <person name="Coursin T."/>
            <person name="Laurent T."/>
            <person name="Goodwin L."/>
            <person name="Nolan M."/>
            <person name="Davenport K.W."/>
            <person name="Han C.S."/>
            <person name="Rubin E.M."/>
            <person name="Eisen J.A."/>
            <person name="Woyke T."/>
            <person name="Gugger M."/>
            <person name="Kerfeld C.A."/>
        </authorList>
    </citation>
    <scope>NUCLEOTIDE SEQUENCE [LARGE SCALE GENOMIC DNA]</scope>
    <source>
        <strain evidence="5">ATCC 27147 / PCC 6307</strain>
    </source>
</reference>
<dbReference type="GO" id="GO:0016020">
    <property type="term" value="C:membrane"/>
    <property type="evidence" value="ECO:0007669"/>
    <property type="project" value="InterPro"/>
</dbReference>
<dbReference type="GO" id="GO:0015288">
    <property type="term" value="F:porin activity"/>
    <property type="evidence" value="ECO:0007669"/>
    <property type="project" value="InterPro"/>
</dbReference>
<dbReference type="Pfam" id="PF00395">
    <property type="entry name" value="SLH"/>
    <property type="match status" value="1"/>
</dbReference>
<dbReference type="eggNOG" id="COG3827">
    <property type="taxonomic scope" value="Bacteria"/>
</dbReference>
<dbReference type="STRING" id="292564.Cyagr_2932"/>
<dbReference type="InterPro" id="IPR007049">
    <property type="entry name" value="Carb-sel_porin_OprB"/>
</dbReference>
<dbReference type="PATRIC" id="fig|292564.3.peg.2784"/>
<organism evidence="4 5">
    <name type="scientific">Cyanobium gracile (strain ATCC 27147 / PCC 6307)</name>
    <dbReference type="NCBI Taxonomy" id="292564"/>
    <lineage>
        <taxon>Bacteria</taxon>
        <taxon>Bacillati</taxon>
        <taxon>Cyanobacteriota</taxon>
        <taxon>Cyanophyceae</taxon>
        <taxon>Synechococcales</taxon>
        <taxon>Prochlorococcaceae</taxon>
        <taxon>Cyanobium</taxon>
    </lineage>
</organism>
<protein>
    <submittedName>
        <fullName evidence="4">Putative S-layer protein</fullName>
    </submittedName>
</protein>
<dbReference type="NCBIfam" id="NF033921">
    <property type="entry name" value="por_somb"/>
    <property type="match status" value="1"/>
</dbReference>
<sequence>MKPFQQLLVAPAALGLLAPVAVQAAELNIDGVNKYASEEQVTSINQFSDVKPTDWAFQALSNLIERYGCVAGYPNGTYKGGQAMTRYEAAALLNACLDRITEVTDELKRLMAEFEKELAVLRGRVDGLEAKVGELEATQFSTTTKLTGKATFIMGANSYGGNAQIVPVPGVFLPAVPNDPAAVLLPASLVGAGAVIPSFVPGAFGANPAGFGYVPNTWANQARQTQGATAFNYDIQLNFDTSFTGKDLLRTRLRAGNFAQGPFGQPVVGLNATEAGFEENCGLGVDCGDVVAINRLFYQFPLGSNFTATIGGRVRQDDMLAVWPSAYPADTVLDIFTYAGAPGTYSLNLGAGGGLWWKSGGFSISANYVSANGDVGNPIAGTANCGGIGNACSAQTGTGQIAYTGSNWGIAAAYTYSSGGAGLYTGNGTPLATIFQTNAAATNSVGISAYWQPTDSGWIPSISAGWGINRSNYNGTTNLNGAANLVSTTGITNATSQSWYVGLQWDDVFIKGNSFGMAVGQPTFLTSVSAGPAVFGGPAAATAIVDGNYAWEWWYKFQVTDNISVTPALYYLSAPLGQVSKNVGAIGPVGSDFNNFGGFIKTTFKF</sequence>
<dbReference type="HOGENOM" id="CLU_018575_0_0_3"/>
<proteinExistence type="inferred from homology"/>